<protein>
    <submittedName>
        <fullName evidence="1">Uncharacterized protein</fullName>
    </submittedName>
</protein>
<dbReference type="EMBL" id="JALBCA010000255">
    <property type="protein sequence ID" value="KAI2381168.1"/>
    <property type="molecule type" value="Genomic_DNA"/>
</dbReference>
<reference evidence="1" key="1">
    <citation type="journal article" date="2022" name="bioRxiv">
        <title>Population genetic analysis of Ophidiomyces ophidiicola, the causative agent of snake fungal disease, indicates recent introductions to the USA.</title>
        <authorList>
            <person name="Ladner J.T."/>
            <person name="Palmer J.M."/>
            <person name="Ettinger C.L."/>
            <person name="Stajich J.E."/>
            <person name="Farrell T.M."/>
            <person name="Glorioso B.M."/>
            <person name="Lawson B."/>
            <person name="Price S.J."/>
            <person name="Stengle A.G."/>
            <person name="Grear D.A."/>
            <person name="Lorch J.M."/>
        </authorList>
    </citation>
    <scope>NUCLEOTIDE SEQUENCE</scope>
    <source>
        <strain evidence="1">NWHC 24266-5</strain>
    </source>
</reference>
<accession>A0ACB8ULW5</accession>
<gene>
    <name evidence="1" type="ORF">LOY88_006857</name>
</gene>
<organism evidence="1">
    <name type="scientific">Ophidiomyces ophidiicola</name>
    <dbReference type="NCBI Taxonomy" id="1387563"/>
    <lineage>
        <taxon>Eukaryota</taxon>
        <taxon>Fungi</taxon>
        <taxon>Dikarya</taxon>
        <taxon>Ascomycota</taxon>
        <taxon>Pezizomycotina</taxon>
        <taxon>Eurotiomycetes</taxon>
        <taxon>Eurotiomycetidae</taxon>
        <taxon>Onygenales</taxon>
        <taxon>Onygenaceae</taxon>
        <taxon>Ophidiomyces</taxon>
    </lineage>
</organism>
<proteinExistence type="predicted"/>
<comment type="caution">
    <text evidence="1">The sequence shown here is derived from an EMBL/GenBank/DDBJ whole genome shotgun (WGS) entry which is preliminary data.</text>
</comment>
<sequence length="85" mass="9519">MRRDASRVPAVPQQGPQVRGLRGAAEMGEWHRLAGLPEGDELPYDDGGAAGARDNDYDDDDDDYNDDDDDDDNDDEFCQVYGQRR</sequence>
<name>A0ACB8ULW5_9EURO</name>
<evidence type="ECO:0000313" key="1">
    <source>
        <dbReference type="EMBL" id="KAI2381168.1"/>
    </source>
</evidence>